<keyword evidence="4" id="KW-1185">Reference proteome</keyword>
<dbReference type="InterPro" id="IPR050523">
    <property type="entry name" value="AKR_Detox_Biosynth"/>
</dbReference>
<dbReference type="EMBL" id="KZ678531">
    <property type="protein sequence ID" value="PSR80418.1"/>
    <property type="molecule type" value="Genomic_DNA"/>
</dbReference>
<dbReference type="STRING" id="2025994.A0A2T3A064"/>
<dbReference type="OrthoDB" id="2310150at2759"/>
<organism evidence="3 4">
    <name type="scientific">Coniella lustricola</name>
    <dbReference type="NCBI Taxonomy" id="2025994"/>
    <lineage>
        <taxon>Eukaryota</taxon>
        <taxon>Fungi</taxon>
        <taxon>Dikarya</taxon>
        <taxon>Ascomycota</taxon>
        <taxon>Pezizomycotina</taxon>
        <taxon>Sordariomycetes</taxon>
        <taxon>Sordariomycetidae</taxon>
        <taxon>Diaporthales</taxon>
        <taxon>Schizoparmaceae</taxon>
        <taxon>Coniella</taxon>
    </lineage>
</organism>
<keyword evidence="1" id="KW-0560">Oxidoreductase</keyword>
<dbReference type="GO" id="GO:0016491">
    <property type="term" value="F:oxidoreductase activity"/>
    <property type="evidence" value="ECO:0007669"/>
    <property type="project" value="UniProtKB-KW"/>
</dbReference>
<evidence type="ECO:0000259" key="2">
    <source>
        <dbReference type="Pfam" id="PF00248"/>
    </source>
</evidence>
<dbReference type="InterPro" id="IPR036812">
    <property type="entry name" value="NAD(P)_OxRdtase_dom_sf"/>
</dbReference>
<dbReference type="AlphaFoldDB" id="A0A2T3A064"/>
<evidence type="ECO:0000256" key="1">
    <source>
        <dbReference type="ARBA" id="ARBA00023002"/>
    </source>
</evidence>
<accession>A0A2T3A064</accession>
<dbReference type="Pfam" id="PF00248">
    <property type="entry name" value="Aldo_ket_red"/>
    <property type="match status" value="1"/>
</dbReference>
<dbReference type="SUPFAM" id="SSF51430">
    <property type="entry name" value="NAD(P)-linked oxidoreductase"/>
    <property type="match status" value="1"/>
</dbReference>
<name>A0A2T3A064_9PEZI</name>
<feature type="domain" description="NADP-dependent oxidoreductase" evidence="2">
    <location>
        <begin position="12"/>
        <end position="319"/>
    </location>
</feature>
<dbReference type="Gene3D" id="3.20.20.100">
    <property type="entry name" value="NADP-dependent oxidoreductase domain"/>
    <property type="match status" value="1"/>
</dbReference>
<dbReference type="CDD" id="cd19075">
    <property type="entry name" value="AKR_AKR7A1-5"/>
    <property type="match status" value="1"/>
</dbReference>
<dbReference type="InParanoid" id="A0A2T3A064"/>
<dbReference type="Proteomes" id="UP000241462">
    <property type="component" value="Unassembled WGS sequence"/>
</dbReference>
<gene>
    <name evidence="3" type="ORF">BD289DRAFT_374068</name>
</gene>
<evidence type="ECO:0000313" key="4">
    <source>
        <dbReference type="Proteomes" id="UP000241462"/>
    </source>
</evidence>
<dbReference type="InterPro" id="IPR020471">
    <property type="entry name" value="AKR"/>
</dbReference>
<dbReference type="PRINTS" id="PR00069">
    <property type="entry name" value="ALDKETRDTASE"/>
</dbReference>
<protein>
    <submittedName>
        <fullName evidence="3">NADP-dependent oxidoreductase domain-containing protein</fullName>
    </submittedName>
</protein>
<reference evidence="3 4" key="1">
    <citation type="journal article" date="2018" name="Mycol. Prog.">
        <title>Coniella lustricola, a new species from submerged detritus.</title>
        <authorList>
            <person name="Raudabaugh D.B."/>
            <person name="Iturriaga T."/>
            <person name="Carver A."/>
            <person name="Mondo S."/>
            <person name="Pangilinan J."/>
            <person name="Lipzen A."/>
            <person name="He G."/>
            <person name="Amirebrahimi M."/>
            <person name="Grigoriev I.V."/>
            <person name="Miller A.N."/>
        </authorList>
    </citation>
    <scope>NUCLEOTIDE SEQUENCE [LARGE SCALE GENOMIC DNA]</scope>
    <source>
        <strain evidence="3 4">B22-T-1</strain>
    </source>
</reference>
<dbReference type="PANTHER" id="PTHR43364:SF4">
    <property type="entry name" value="NAD(P)-LINKED OXIDOREDUCTASE SUPERFAMILY PROTEIN"/>
    <property type="match status" value="1"/>
</dbReference>
<proteinExistence type="predicted"/>
<evidence type="ECO:0000313" key="3">
    <source>
        <dbReference type="EMBL" id="PSR80418.1"/>
    </source>
</evidence>
<dbReference type="InterPro" id="IPR023210">
    <property type="entry name" value="NADP_OxRdtase_dom"/>
</dbReference>
<sequence>MPLVAAAPTHRVILGLMTFGPDESTGARITTQEGYSEVLDLFQQRGYSEVDTARVYVGGKQEAWTREVGWKDRGLTLATKVQYPVQPGENAADKVIASVEKSLEELGTDCIDLLYLHGADRGTPFAETLGALDKLHKAGKFVRLGISNFTSFEVAEICLTAKYNNWVRPTVYQGMYNAITRGIETELIPVCRRHGLDIVVYNPIAGGLFSGKIKTKDMVPNEGRFSDTAMSGKMYRGRYYRDSTFHALKVVEETTEKHGLTLIETALRWAVHHSGLKIKDGNDGLIIGVSSKEQLDSNLTDIEKGPLPDEVVQSLDEAWKISKVDMVPYWHGTVEYHYNPQQVLYAPGAK</sequence>
<dbReference type="PANTHER" id="PTHR43364">
    <property type="entry name" value="NADH-SPECIFIC METHYLGLYOXAL REDUCTASE-RELATED"/>
    <property type="match status" value="1"/>
</dbReference>